<feature type="non-terminal residue" evidence="1">
    <location>
        <position position="1"/>
    </location>
</feature>
<reference evidence="1" key="1">
    <citation type="journal article" date="2014" name="Front. Microbiol.">
        <title>High frequency of phylogenetically diverse reductive dehalogenase-homologous genes in deep subseafloor sedimentary metagenomes.</title>
        <authorList>
            <person name="Kawai M."/>
            <person name="Futagami T."/>
            <person name="Toyoda A."/>
            <person name="Takaki Y."/>
            <person name="Nishi S."/>
            <person name="Hori S."/>
            <person name="Arai W."/>
            <person name="Tsubouchi T."/>
            <person name="Morono Y."/>
            <person name="Uchiyama I."/>
            <person name="Ito T."/>
            <person name="Fujiyama A."/>
            <person name="Inagaki F."/>
            <person name="Takami H."/>
        </authorList>
    </citation>
    <scope>NUCLEOTIDE SEQUENCE</scope>
    <source>
        <strain evidence="1">Expedition CK06-06</strain>
    </source>
</reference>
<proteinExistence type="predicted"/>
<protein>
    <submittedName>
        <fullName evidence="1">Uncharacterized protein</fullName>
    </submittedName>
</protein>
<name>X1BCM3_9ZZZZ</name>
<evidence type="ECO:0000313" key="1">
    <source>
        <dbReference type="EMBL" id="GAG93704.1"/>
    </source>
</evidence>
<gene>
    <name evidence="1" type="ORF">S01H4_42793</name>
</gene>
<dbReference type="AlphaFoldDB" id="X1BCM3"/>
<comment type="caution">
    <text evidence="1">The sequence shown here is derived from an EMBL/GenBank/DDBJ whole genome shotgun (WGS) entry which is preliminary data.</text>
</comment>
<dbReference type="EMBL" id="BART01023536">
    <property type="protein sequence ID" value="GAG93704.1"/>
    <property type="molecule type" value="Genomic_DNA"/>
</dbReference>
<sequence length="63" mass="7136">PTPLAAAVLDEGFVRKKIREALEITKGCVVEVIMKDNNTIGKNPENVINWVRIVREEINKIYS</sequence>
<accession>X1BCM3</accession>
<organism evidence="1">
    <name type="scientific">marine sediment metagenome</name>
    <dbReference type="NCBI Taxonomy" id="412755"/>
    <lineage>
        <taxon>unclassified sequences</taxon>
        <taxon>metagenomes</taxon>
        <taxon>ecological metagenomes</taxon>
    </lineage>
</organism>